<accession>A0A7W7LIC1</accession>
<dbReference type="Proteomes" id="UP000556436">
    <property type="component" value="Unassembled WGS sequence"/>
</dbReference>
<comment type="caution">
    <text evidence="3">The sequence shown here is derived from an EMBL/GenBank/DDBJ whole genome shotgun (WGS) entry which is preliminary data.</text>
</comment>
<dbReference type="PANTHER" id="PTHR35176:SF4">
    <property type="entry name" value="PYRIDOXAMINE 5'-PHOSPHATE OXIDASE-RELATED FMN-BINDING"/>
    <property type="match status" value="1"/>
</dbReference>
<organism evidence="3 4">
    <name type="scientific">Streptomyces netropsis</name>
    <name type="common">Streptoverticillium netropsis</name>
    <dbReference type="NCBI Taxonomy" id="55404"/>
    <lineage>
        <taxon>Bacteria</taxon>
        <taxon>Bacillati</taxon>
        <taxon>Actinomycetota</taxon>
        <taxon>Actinomycetes</taxon>
        <taxon>Kitasatosporales</taxon>
        <taxon>Streptomycetaceae</taxon>
        <taxon>Streptomyces</taxon>
    </lineage>
</organism>
<dbReference type="InterPro" id="IPR012349">
    <property type="entry name" value="Split_barrel_FMN-bd"/>
</dbReference>
<dbReference type="EMBL" id="JACHJG010000024">
    <property type="protein sequence ID" value="MBB4890724.1"/>
    <property type="molecule type" value="Genomic_DNA"/>
</dbReference>
<dbReference type="PANTHER" id="PTHR35176">
    <property type="entry name" value="HEME OXYGENASE HI_0854-RELATED"/>
    <property type="match status" value="1"/>
</dbReference>
<dbReference type="Gene3D" id="2.30.110.10">
    <property type="entry name" value="Electron Transport, Fmn-binding Protein, Chain A"/>
    <property type="match status" value="1"/>
</dbReference>
<dbReference type="SUPFAM" id="SSF50475">
    <property type="entry name" value="FMN-binding split barrel"/>
    <property type="match status" value="1"/>
</dbReference>
<evidence type="ECO:0000256" key="1">
    <source>
        <dbReference type="ARBA" id="ARBA00023002"/>
    </source>
</evidence>
<dbReference type="GO" id="GO:0070967">
    <property type="term" value="F:coenzyme F420 binding"/>
    <property type="evidence" value="ECO:0007669"/>
    <property type="project" value="TreeGrafter"/>
</dbReference>
<name>A0A7W7LIC1_STRNE</name>
<dbReference type="AlphaFoldDB" id="A0A7W7LIC1"/>
<evidence type="ECO:0000259" key="2">
    <source>
        <dbReference type="Pfam" id="PF01243"/>
    </source>
</evidence>
<keyword evidence="1" id="KW-0560">Oxidoreductase</keyword>
<gene>
    <name evidence="3" type="ORF">FHS38_006814</name>
</gene>
<dbReference type="InterPro" id="IPR052019">
    <property type="entry name" value="F420H2_bilvrd_red/Heme_oxyg"/>
</dbReference>
<sequence>MPDKEPRAELDARYSDERATAMPWTDAVTRLAQAEVYWLTTVRPDGRPHVTPLIGVWADGALHFCTGAQERKAKNLRGNPHVVLTTGSNGLREGYDLVVEGEAVRVGDEPRLRRLADAWEAKYGAEWHFDVRGGAFVNPGAGEAVVFEVTPRTAFGFGKGEPYSQTRWRFA</sequence>
<evidence type="ECO:0000313" key="4">
    <source>
        <dbReference type="Proteomes" id="UP000556436"/>
    </source>
</evidence>
<keyword evidence="4" id="KW-1185">Reference proteome</keyword>
<dbReference type="Pfam" id="PF01243">
    <property type="entry name" value="PNPOx_N"/>
    <property type="match status" value="1"/>
</dbReference>
<reference evidence="3 4" key="1">
    <citation type="submission" date="2020-08" db="EMBL/GenBank/DDBJ databases">
        <title>Genomic Encyclopedia of Type Strains, Phase III (KMG-III): the genomes of soil and plant-associated and newly described type strains.</title>
        <authorList>
            <person name="Whitman W."/>
        </authorList>
    </citation>
    <scope>NUCLEOTIDE SEQUENCE [LARGE SCALE GENOMIC DNA]</scope>
    <source>
        <strain evidence="3 4">CECT 3265</strain>
    </source>
</reference>
<feature type="domain" description="Pyridoxamine 5'-phosphate oxidase N-terminal" evidence="2">
    <location>
        <begin position="29"/>
        <end position="154"/>
    </location>
</feature>
<evidence type="ECO:0000313" key="3">
    <source>
        <dbReference type="EMBL" id="MBB4890724.1"/>
    </source>
</evidence>
<dbReference type="GO" id="GO:0005829">
    <property type="term" value="C:cytosol"/>
    <property type="evidence" value="ECO:0007669"/>
    <property type="project" value="TreeGrafter"/>
</dbReference>
<proteinExistence type="predicted"/>
<dbReference type="InterPro" id="IPR011576">
    <property type="entry name" value="Pyridox_Oxase_N"/>
</dbReference>
<protein>
    <submittedName>
        <fullName evidence="3">Nitroimidazol reductase NimA-like FMN-containing flavoprotein (Pyridoxamine 5'-phosphate oxidase superfamily)</fullName>
    </submittedName>
</protein>
<dbReference type="GO" id="GO:0016627">
    <property type="term" value="F:oxidoreductase activity, acting on the CH-CH group of donors"/>
    <property type="evidence" value="ECO:0007669"/>
    <property type="project" value="TreeGrafter"/>
</dbReference>